<sequence length="123" mass="13824">MCKVDGCDTACNQIGSAKGLCKKHYMKKWRRDNPKKQSIIARRAKIKHYFGISLEEYEEMFISQKGRCAICQGKQKHGSRLLAIDHCHLTGVVRGLLCHKCNIGLGLFDDDGALLARAIEYLG</sequence>
<reference evidence="1" key="1">
    <citation type="journal article" date="2015" name="Nature">
        <title>Complex archaea that bridge the gap between prokaryotes and eukaryotes.</title>
        <authorList>
            <person name="Spang A."/>
            <person name="Saw J.H."/>
            <person name="Jorgensen S.L."/>
            <person name="Zaremba-Niedzwiedzka K."/>
            <person name="Martijn J."/>
            <person name="Lind A.E."/>
            <person name="van Eijk R."/>
            <person name="Schleper C."/>
            <person name="Guy L."/>
            <person name="Ettema T.J."/>
        </authorList>
    </citation>
    <scope>NUCLEOTIDE SEQUENCE</scope>
</reference>
<evidence type="ECO:0008006" key="2">
    <source>
        <dbReference type="Google" id="ProtNLM"/>
    </source>
</evidence>
<dbReference type="Gene3D" id="3.40.1800.10">
    <property type="entry name" value="His-Me finger endonucleases"/>
    <property type="match status" value="1"/>
</dbReference>
<accession>A0A0F9UPA5</accession>
<dbReference type="Pfam" id="PF02945">
    <property type="entry name" value="Endonuclease_7"/>
    <property type="match status" value="1"/>
</dbReference>
<dbReference type="InterPro" id="IPR044925">
    <property type="entry name" value="His-Me_finger_sf"/>
</dbReference>
<dbReference type="InterPro" id="IPR038563">
    <property type="entry name" value="Endonuclease_7_sf"/>
</dbReference>
<dbReference type="InterPro" id="IPR004211">
    <property type="entry name" value="Endonuclease_7"/>
</dbReference>
<name>A0A0F9UPA5_9ZZZZ</name>
<dbReference type="EMBL" id="LAZR01000884">
    <property type="protein sequence ID" value="KKN55448.1"/>
    <property type="molecule type" value="Genomic_DNA"/>
</dbReference>
<comment type="caution">
    <text evidence="1">The sequence shown here is derived from an EMBL/GenBank/DDBJ whole genome shotgun (WGS) entry which is preliminary data.</text>
</comment>
<protein>
    <recommendedName>
        <fullName evidence="2">Recombination endonuclease VII</fullName>
    </recommendedName>
</protein>
<proteinExistence type="predicted"/>
<organism evidence="1">
    <name type="scientific">marine sediment metagenome</name>
    <dbReference type="NCBI Taxonomy" id="412755"/>
    <lineage>
        <taxon>unclassified sequences</taxon>
        <taxon>metagenomes</taxon>
        <taxon>ecological metagenomes</taxon>
    </lineage>
</organism>
<gene>
    <name evidence="1" type="ORF">LCGC14_0582180</name>
</gene>
<dbReference type="SUPFAM" id="SSF54060">
    <property type="entry name" value="His-Me finger endonucleases"/>
    <property type="match status" value="1"/>
</dbReference>
<evidence type="ECO:0000313" key="1">
    <source>
        <dbReference type="EMBL" id="KKN55448.1"/>
    </source>
</evidence>
<dbReference type="AlphaFoldDB" id="A0A0F9UPA5"/>